<dbReference type="GO" id="GO:0032259">
    <property type="term" value="P:methylation"/>
    <property type="evidence" value="ECO:0007669"/>
    <property type="project" value="UniProtKB-KW"/>
</dbReference>
<keyword evidence="4" id="KW-0808">Transferase</keyword>
<reference evidence="4 5" key="1">
    <citation type="submission" date="2019-09" db="EMBL/GenBank/DDBJ databases">
        <title>Draft genome sequences of 48 bacterial type strains from the CCUG.</title>
        <authorList>
            <person name="Tunovic T."/>
            <person name="Pineiro-Iglesias B."/>
            <person name="Unosson C."/>
            <person name="Inganas E."/>
            <person name="Ohlen M."/>
            <person name="Cardew S."/>
            <person name="Jensie-Markopoulos S."/>
            <person name="Salva-Serra F."/>
            <person name="Jaen-Luchoro D."/>
            <person name="Karlsson R."/>
            <person name="Svensson-Stadler L."/>
            <person name="Chun J."/>
            <person name="Moore E."/>
        </authorList>
    </citation>
    <scope>NUCLEOTIDE SEQUENCE [LARGE SCALE GENOMIC DNA]</scope>
    <source>
        <strain evidence="4 5">CCUG 51524</strain>
    </source>
</reference>
<dbReference type="EMBL" id="VZPQ01000678">
    <property type="protein sequence ID" value="KAB0541294.1"/>
    <property type="molecule type" value="Genomic_DNA"/>
</dbReference>
<evidence type="ECO:0000259" key="3">
    <source>
        <dbReference type="Pfam" id="PF00724"/>
    </source>
</evidence>
<organism evidence="4 5">
    <name type="scientific">Pseudomonas palleroniana</name>
    <dbReference type="NCBI Taxonomy" id="191390"/>
    <lineage>
        <taxon>Bacteria</taxon>
        <taxon>Pseudomonadati</taxon>
        <taxon>Pseudomonadota</taxon>
        <taxon>Gammaproteobacteria</taxon>
        <taxon>Pseudomonadales</taxon>
        <taxon>Pseudomonadaceae</taxon>
        <taxon>Pseudomonas</taxon>
    </lineage>
</organism>
<evidence type="ECO:0000256" key="1">
    <source>
        <dbReference type="ARBA" id="ARBA00022630"/>
    </source>
</evidence>
<dbReference type="GO" id="GO:0016491">
    <property type="term" value="F:oxidoreductase activity"/>
    <property type="evidence" value="ECO:0007669"/>
    <property type="project" value="UniProtKB-KW"/>
</dbReference>
<feature type="domain" description="NADH:flavin oxidoreductase/NADH oxidase N-terminal" evidence="3">
    <location>
        <begin position="6"/>
        <end position="63"/>
    </location>
</feature>
<dbReference type="InterPro" id="IPR051799">
    <property type="entry name" value="NADH_flavin_oxidoreductase"/>
</dbReference>
<comment type="caution">
    <text evidence="4">The sequence shown here is derived from an EMBL/GenBank/DDBJ whole genome shotgun (WGS) entry which is preliminary data.</text>
</comment>
<evidence type="ECO:0000313" key="4">
    <source>
        <dbReference type="EMBL" id="KAB0541294.1"/>
    </source>
</evidence>
<keyword evidence="2" id="KW-0560">Oxidoreductase</keyword>
<keyword evidence="1" id="KW-0285">Flavoprotein</keyword>
<dbReference type="Gene3D" id="3.20.20.70">
    <property type="entry name" value="Aldolase class I"/>
    <property type="match status" value="1"/>
</dbReference>
<dbReference type="PANTHER" id="PTHR43656:SF2">
    <property type="entry name" value="BINDING OXIDOREDUCTASE, PUTATIVE (AFU_ORTHOLOGUE AFUA_2G08260)-RELATED"/>
    <property type="match status" value="1"/>
</dbReference>
<sequence length="88" mass="9725">MAFEAMFQPIQIGKLTIRNRVLSTAHAEVYATDGGMTTDRYVKYYEEKAKGGIGLAICGGSSVVAIDSPQEWWSSVNLSTDRIIPHFQ</sequence>
<dbReference type="InterPro" id="IPR013785">
    <property type="entry name" value="Aldolase_TIM"/>
</dbReference>
<dbReference type="SUPFAM" id="SSF51395">
    <property type="entry name" value="FMN-linked oxidoreductases"/>
    <property type="match status" value="1"/>
</dbReference>
<dbReference type="PANTHER" id="PTHR43656">
    <property type="entry name" value="BINDING OXIDOREDUCTASE, PUTATIVE (AFU_ORTHOLOGUE AFUA_2G08260)-RELATED"/>
    <property type="match status" value="1"/>
</dbReference>
<dbReference type="Proteomes" id="UP000423257">
    <property type="component" value="Unassembled WGS sequence"/>
</dbReference>
<evidence type="ECO:0000256" key="2">
    <source>
        <dbReference type="ARBA" id="ARBA00023002"/>
    </source>
</evidence>
<proteinExistence type="predicted"/>
<feature type="non-terminal residue" evidence="4">
    <location>
        <position position="88"/>
    </location>
</feature>
<dbReference type="AlphaFoldDB" id="A0A6H9RU52"/>
<name>A0A6H9RU52_9PSED</name>
<accession>A0A6H9RU52</accession>
<evidence type="ECO:0000313" key="5">
    <source>
        <dbReference type="Proteomes" id="UP000423257"/>
    </source>
</evidence>
<dbReference type="GO" id="GO:0010181">
    <property type="term" value="F:FMN binding"/>
    <property type="evidence" value="ECO:0007669"/>
    <property type="project" value="InterPro"/>
</dbReference>
<dbReference type="InterPro" id="IPR001155">
    <property type="entry name" value="OxRdtase_FMN_N"/>
</dbReference>
<dbReference type="Pfam" id="PF00724">
    <property type="entry name" value="Oxidored_FMN"/>
    <property type="match status" value="1"/>
</dbReference>
<protein>
    <submittedName>
        <fullName evidence="4">N-methylproline demethylase</fullName>
    </submittedName>
</protein>
<gene>
    <name evidence="4" type="ORF">F7R03_31630</name>
</gene>
<dbReference type="GO" id="GO:0008168">
    <property type="term" value="F:methyltransferase activity"/>
    <property type="evidence" value="ECO:0007669"/>
    <property type="project" value="UniProtKB-KW"/>
</dbReference>
<keyword evidence="4" id="KW-0489">Methyltransferase</keyword>